<evidence type="ECO:0000256" key="3">
    <source>
        <dbReference type="ARBA" id="ARBA00023004"/>
    </source>
</evidence>
<dbReference type="InterPro" id="IPR044248">
    <property type="entry name" value="DPH3/4-like"/>
</dbReference>
<dbReference type="InParanoid" id="A0A0C3E9S3"/>
<dbReference type="PANTHER" id="PTHR21454:SF31">
    <property type="entry name" value="DIPHTHAMIDE BIOSYNTHESIS PROTEIN 3"/>
    <property type="match status" value="1"/>
</dbReference>
<evidence type="ECO:0000256" key="8">
    <source>
        <dbReference type="ARBA" id="ARBA00048125"/>
    </source>
</evidence>
<feature type="compositionally biased region" description="Acidic residues" evidence="9">
    <location>
        <begin position="65"/>
        <end position="75"/>
    </location>
</feature>
<comment type="catalytic activity">
    <reaction evidence="8">
        <text>2 [3Fe-4S](0)-[protein] + 2 Fe(2+)-[Dph3] + NADH = 2 [4Fe-4S](1+)-[protein] + 2 [Dph3] + NAD(+) + H(+)</text>
        <dbReference type="Rhea" id="RHEA:71239"/>
        <dbReference type="Rhea" id="RHEA-COMP:17997"/>
        <dbReference type="Rhea" id="RHEA-COMP:17998"/>
        <dbReference type="Rhea" id="RHEA-COMP:18001"/>
        <dbReference type="Rhea" id="RHEA-COMP:18002"/>
        <dbReference type="ChEBI" id="CHEBI:15378"/>
        <dbReference type="ChEBI" id="CHEBI:29033"/>
        <dbReference type="ChEBI" id="CHEBI:33723"/>
        <dbReference type="ChEBI" id="CHEBI:47402"/>
        <dbReference type="ChEBI" id="CHEBI:57540"/>
        <dbReference type="ChEBI" id="CHEBI:57945"/>
        <dbReference type="ChEBI" id="CHEBI:83228"/>
    </reaction>
</comment>
<name>A0A0C3E9S3_9AGAM</name>
<organism evidence="11 12">
    <name type="scientific">Scleroderma citrinum Foug A</name>
    <dbReference type="NCBI Taxonomy" id="1036808"/>
    <lineage>
        <taxon>Eukaryota</taxon>
        <taxon>Fungi</taxon>
        <taxon>Dikarya</taxon>
        <taxon>Basidiomycota</taxon>
        <taxon>Agaricomycotina</taxon>
        <taxon>Agaricomycetes</taxon>
        <taxon>Agaricomycetidae</taxon>
        <taxon>Boletales</taxon>
        <taxon>Sclerodermatineae</taxon>
        <taxon>Sclerodermataceae</taxon>
        <taxon>Scleroderma</taxon>
    </lineage>
</organism>
<evidence type="ECO:0000256" key="6">
    <source>
        <dbReference type="ARBA" id="ARBA00036267"/>
    </source>
</evidence>
<protein>
    <recommendedName>
        <fullName evidence="7">Diphthamide biosynthesis protein 3</fullName>
    </recommendedName>
</protein>
<dbReference type="FunCoup" id="A0A0C3E9S3">
    <property type="interactions" value="158"/>
</dbReference>
<dbReference type="GO" id="GO:0017183">
    <property type="term" value="P:protein histidyl modification to diphthamide"/>
    <property type="evidence" value="ECO:0007669"/>
    <property type="project" value="UniProtKB-UniPathway"/>
</dbReference>
<feature type="compositionally biased region" description="Acidic residues" evidence="9">
    <location>
        <begin position="83"/>
        <end position="95"/>
    </location>
</feature>
<evidence type="ECO:0000256" key="2">
    <source>
        <dbReference type="ARBA" id="ARBA00022723"/>
    </source>
</evidence>
<dbReference type="PANTHER" id="PTHR21454">
    <property type="entry name" value="DPH3 HOMOLOG-RELATED"/>
    <property type="match status" value="1"/>
</dbReference>
<dbReference type="STRING" id="1036808.A0A0C3E9S3"/>
<evidence type="ECO:0000259" key="10">
    <source>
        <dbReference type="PROSITE" id="PS51074"/>
    </source>
</evidence>
<keyword evidence="3" id="KW-0408">Iron</keyword>
<dbReference type="GO" id="GO:0046872">
    <property type="term" value="F:metal ion binding"/>
    <property type="evidence" value="ECO:0007669"/>
    <property type="project" value="UniProtKB-KW"/>
</dbReference>
<feature type="domain" description="DPH-type MB" evidence="10">
    <location>
        <begin position="4"/>
        <end position="60"/>
    </location>
</feature>
<dbReference type="Pfam" id="PF05207">
    <property type="entry name" value="Zn_ribbon_CSL"/>
    <property type="match status" value="1"/>
</dbReference>
<dbReference type="HOGENOM" id="CLU_155991_1_0_1"/>
<dbReference type="Proteomes" id="UP000053989">
    <property type="component" value="Unassembled WGS sequence"/>
</dbReference>
<evidence type="ECO:0000313" key="12">
    <source>
        <dbReference type="Proteomes" id="UP000053989"/>
    </source>
</evidence>
<dbReference type="InterPro" id="IPR007872">
    <property type="entry name" value="DPH_MB_dom"/>
</dbReference>
<comment type="pathway">
    <text evidence="1">Protein modification; peptidyl-diphthamide biosynthesis.</text>
</comment>
<evidence type="ECO:0000256" key="7">
    <source>
        <dbReference type="ARBA" id="ARBA00041070"/>
    </source>
</evidence>
<dbReference type="AlphaFoldDB" id="A0A0C3E9S3"/>
<dbReference type="FunFam" id="3.10.660.10:FF:000001">
    <property type="entry name" value="Diphthamide biosynthesis 3"/>
    <property type="match status" value="1"/>
</dbReference>
<proteinExistence type="inferred from homology"/>
<evidence type="ECO:0000313" key="11">
    <source>
        <dbReference type="EMBL" id="KIM69510.1"/>
    </source>
</evidence>
<gene>
    <name evidence="11" type="ORF">SCLCIDRAFT_1207950</name>
</gene>
<dbReference type="InterPro" id="IPR036671">
    <property type="entry name" value="DPH_MB_sf"/>
</dbReference>
<reference evidence="12" key="2">
    <citation type="submission" date="2015-01" db="EMBL/GenBank/DDBJ databases">
        <title>Evolutionary Origins and Diversification of the Mycorrhizal Mutualists.</title>
        <authorList>
            <consortium name="DOE Joint Genome Institute"/>
            <consortium name="Mycorrhizal Genomics Consortium"/>
            <person name="Kohler A."/>
            <person name="Kuo A."/>
            <person name="Nagy L.G."/>
            <person name="Floudas D."/>
            <person name="Copeland A."/>
            <person name="Barry K.W."/>
            <person name="Cichocki N."/>
            <person name="Veneault-Fourrey C."/>
            <person name="LaButti K."/>
            <person name="Lindquist E.A."/>
            <person name="Lipzen A."/>
            <person name="Lundell T."/>
            <person name="Morin E."/>
            <person name="Murat C."/>
            <person name="Riley R."/>
            <person name="Ohm R."/>
            <person name="Sun H."/>
            <person name="Tunlid A."/>
            <person name="Henrissat B."/>
            <person name="Grigoriev I.V."/>
            <person name="Hibbett D.S."/>
            <person name="Martin F."/>
        </authorList>
    </citation>
    <scope>NUCLEOTIDE SEQUENCE [LARGE SCALE GENOMIC DNA]</scope>
    <source>
        <strain evidence="12">Foug A</strain>
    </source>
</reference>
<evidence type="ECO:0000256" key="4">
    <source>
        <dbReference type="ARBA" id="ARBA00024032"/>
    </source>
</evidence>
<keyword evidence="2" id="KW-0479">Metal-binding</keyword>
<evidence type="ECO:0000256" key="9">
    <source>
        <dbReference type="SAM" id="MobiDB-lite"/>
    </source>
</evidence>
<reference evidence="11 12" key="1">
    <citation type="submission" date="2014-04" db="EMBL/GenBank/DDBJ databases">
        <authorList>
            <consortium name="DOE Joint Genome Institute"/>
            <person name="Kuo A."/>
            <person name="Kohler A."/>
            <person name="Nagy L.G."/>
            <person name="Floudas D."/>
            <person name="Copeland A."/>
            <person name="Barry K.W."/>
            <person name="Cichocki N."/>
            <person name="Veneault-Fourrey C."/>
            <person name="LaButti K."/>
            <person name="Lindquist E.A."/>
            <person name="Lipzen A."/>
            <person name="Lundell T."/>
            <person name="Morin E."/>
            <person name="Murat C."/>
            <person name="Sun H."/>
            <person name="Tunlid A."/>
            <person name="Henrissat B."/>
            <person name="Grigoriev I.V."/>
            <person name="Hibbett D.S."/>
            <person name="Martin F."/>
            <person name="Nordberg H.P."/>
            <person name="Cantor M.N."/>
            <person name="Hua S.X."/>
        </authorList>
    </citation>
    <scope>NUCLEOTIDE SEQUENCE [LARGE SCALE GENOMIC DNA]</scope>
    <source>
        <strain evidence="11 12">Foug A</strain>
    </source>
</reference>
<keyword evidence="12" id="KW-1185">Reference proteome</keyword>
<comment type="subunit">
    <text evidence="5">Component of the 2-(3-amino-3-carboxypropyl)histidine synthase complex composed of DPH1, DPH2, DPH3 and a NADH-dependent reductase, predominantly CBR1.</text>
</comment>
<dbReference type="Gene3D" id="3.10.660.10">
    <property type="entry name" value="DPH Zinc finger"/>
    <property type="match status" value="1"/>
</dbReference>
<dbReference type="OrthoDB" id="66964at2759"/>
<evidence type="ECO:0000256" key="5">
    <source>
        <dbReference type="ARBA" id="ARBA00034128"/>
    </source>
</evidence>
<accession>A0A0C3E9S3</accession>
<evidence type="ECO:0000256" key="1">
    <source>
        <dbReference type="ARBA" id="ARBA00005156"/>
    </source>
</evidence>
<dbReference type="PROSITE" id="PS51074">
    <property type="entry name" value="DPH_MB"/>
    <property type="match status" value="1"/>
</dbReference>
<dbReference type="EMBL" id="KN822006">
    <property type="protein sequence ID" value="KIM69510.1"/>
    <property type="molecule type" value="Genomic_DNA"/>
</dbReference>
<dbReference type="SUPFAM" id="SSF144217">
    <property type="entry name" value="CSL zinc finger"/>
    <property type="match status" value="1"/>
</dbReference>
<sequence length="113" mass="12919">MGAYYDEIEIEDMTWDEIKGVYHYPCPCGDRFEITRKQLANYEEIATCPSCSLIIRVIFDPLDFEDDLPDDESGSEESHRDESEEGDDDNFEDAFDNLTLHEDAKPTPVAVCA</sequence>
<feature type="region of interest" description="Disordered" evidence="9">
    <location>
        <begin position="65"/>
        <end position="113"/>
    </location>
</feature>
<dbReference type="UniPathway" id="UPA00559"/>
<comment type="similarity">
    <text evidence="4">Belongs to the DPH3 family.</text>
</comment>
<comment type="catalytic activity">
    <reaction evidence="6">
        <text>[3Fe-4S](1+)-[protein] + Fe(2+)-[Dph3] = [3Fe-4S](0)-[protein] + Fe(3+)-[Dph3]</text>
        <dbReference type="Rhea" id="RHEA:71235"/>
        <dbReference type="Rhea" id="RHEA-COMP:17996"/>
        <dbReference type="Rhea" id="RHEA-COMP:17997"/>
        <dbReference type="Rhea" id="RHEA-COMP:18002"/>
        <dbReference type="Rhea" id="RHEA-COMP:18003"/>
        <dbReference type="ChEBI" id="CHEBI:29033"/>
        <dbReference type="ChEBI" id="CHEBI:29034"/>
        <dbReference type="ChEBI" id="CHEBI:33751"/>
        <dbReference type="ChEBI" id="CHEBI:47402"/>
        <dbReference type="ChEBI" id="CHEBI:83228"/>
    </reaction>
</comment>